<dbReference type="AlphaFoldDB" id="A0A1I4N9V7"/>
<evidence type="ECO:0008006" key="4">
    <source>
        <dbReference type="Google" id="ProtNLM"/>
    </source>
</evidence>
<reference evidence="2 3" key="1">
    <citation type="submission" date="2016-10" db="EMBL/GenBank/DDBJ databases">
        <authorList>
            <person name="de Groot N.N."/>
        </authorList>
    </citation>
    <scope>NUCLEOTIDE SEQUENCE [LARGE SCALE GENOMIC DNA]</scope>
    <source>
        <strain evidence="2 3">DSM 15283</strain>
    </source>
</reference>
<dbReference type="Proteomes" id="UP000199144">
    <property type="component" value="Unassembled WGS sequence"/>
</dbReference>
<organism evidence="2 3">
    <name type="scientific">Shimia aestuarii</name>
    <dbReference type="NCBI Taxonomy" id="254406"/>
    <lineage>
        <taxon>Bacteria</taxon>
        <taxon>Pseudomonadati</taxon>
        <taxon>Pseudomonadota</taxon>
        <taxon>Alphaproteobacteria</taxon>
        <taxon>Rhodobacterales</taxon>
        <taxon>Roseobacteraceae</taxon>
    </lineage>
</organism>
<accession>A0A1I4N9V7</accession>
<keyword evidence="3" id="KW-1185">Reference proteome</keyword>
<feature type="signal peptide" evidence="1">
    <location>
        <begin position="1"/>
        <end position="18"/>
    </location>
</feature>
<protein>
    <recommendedName>
        <fullName evidence="4">PsbP protein</fullName>
    </recommendedName>
</protein>
<gene>
    <name evidence="2" type="ORF">SAMN04488042_10471</name>
</gene>
<dbReference type="RefSeq" id="WP_093093968.1">
    <property type="nucleotide sequence ID" value="NZ_FOTQ01000004.1"/>
</dbReference>
<keyword evidence="1" id="KW-0732">Signal</keyword>
<name>A0A1I4N9V7_9RHOB</name>
<sequence length="181" mass="19671">MNLQGVLALIAGFMPVSAAVADTPVHYRDGSETIFSVDVPDFWTVRVGGSRTLTPPGEDASRDVERVIGLEPESDSGVWVGFVVPEGLRTLDEAADYARSLAPQIAKDTEVTEFESRRIAGYPARVYRGTGRRNGTTVHFTVSLIDLPNGSVIFSMTALHPGYRADALEDVNAIYNSIRTR</sequence>
<proteinExistence type="predicted"/>
<evidence type="ECO:0000256" key="1">
    <source>
        <dbReference type="SAM" id="SignalP"/>
    </source>
</evidence>
<feature type="chain" id="PRO_5011521619" description="PsbP protein" evidence="1">
    <location>
        <begin position="19"/>
        <end position="181"/>
    </location>
</feature>
<evidence type="ECO:0000313" key="2">
    <source>
        <dbReference type="EMBL" id="SFM12324.1"/>
    </source>
</evidence>
<dbReference type="OrthoDB" id="7707581at2"/>
<evidence type="ECO:0000313" key="3">
    <source>
        <dbReference type="Proteomes" id="UP000199144"/>
    </source>
</evidence>
<dbReference type="EMBL" id="FOTQ01000004">
    <property type="protein sequence ID" value="SFM12324.1"/>
    <property type="molecule type" value="Genomic_DNA"/>
</dbReference>
<dbReference type="Gene3D" id="3.40.1000.10">
    <property type="entry name" value="Mog1/PsbP, alpha/beta/alpha sandwich"/>
    <property type="match status" value="1"/>
</dbReference>